<dbReference type="PANTHER" id="PTHR10742:SF410">
    <property type="entry name" value="LYSINE-SPECIFIC HISTONE DEMETHYLASE 2"/>
    <property type="match status" value="1"/>
</dbReference>
<dbReference type="OrthoDB" id="5947861at2759"/>
<dbReference type="Pfam" id="PF01593">
    <property type="entry name" value="Amino_oxidase"/>
    <property type="match status" value="1"/>
</dbReference>
<dbReference type="EnsemblMetazoa" id="XM_028663463.1">
    <property type="protein sequence ID" value="XP_028519264.1"/>
    <property type="gene ID" value="LOC110253391"/>
</dbReference>
<name>A0A913YVM1_EXADI</name>
<dbReference type="InterPro" id="IPR002937">
    <property type="entry name" value="Amino_oxidase"/>
</dbReference>
<dbReference type="GO" id="GO:0016491">
    <property type="term" value="F:oxidoreductase activity"/>
    <property type="evidence" value="ECO:0007669"/>
    <property type="project" value="InterPro"/>
</dbReference>
<dbReference type="PANTHER" id="PTHR10742">
    <property type="entry name" value="FLAVIN MONOAMINE OXIDASE"/>
    <property type="match status" value="1"/>
</dbReference>
<dbReference type="InterPro" id="IPR036188">
    <property type="entry name" value="FAD/NAD-bd_sf"/>
</dbReference>
<organism evidence="2 3">
    <name type="scientific">Exaiptasia diaphana</name>
    <name type="common">Tropical sea anemone</name>
    <name type="synonym">Aiptasia pulchella</name>
    <dbReference type="NCBI Taxonomy" id="2652724"/>
    <lineage>
        <taxon>Eukaryota</taxon>
        <taxon>Metazoa</taxon>
        <taxon>Cnidaria</taxon>
        <taxon>Anthozoa</taxon>
        <taxon>Hexacorallia</taxon>
        <taxon>Actiniaria</taxon>
        <taxon>Aiptasiidae</taxon>
        <taxon>Exaiptasia</taxon>
    </lineage>
</organism>
<dbReference type="RefSeq" id="XP_028519264.1">
    <property type="nucleotide sequence ID" value="XM_028663463.1"/>
</dbReference>
<dbReference type="Gene3D" id="3.90.660.10">
    <property type="match status" value="1"/>
</dbReference>
<reference evidence="2" key="1">
    <citation type="submission" date="2022-11" db="UniProtKB">
        <authorList>
            <consortium name="EnsemblMetazoa"/>
        </authorList>
    </citation>
    <scope>IDENTIFICATION</scope>
</reference>
<feature type="domain" description="Amine oxidase" evidence="1">
    <location>
        <begin position="3"/>
        <end position="188"/>
    </location>
</feature>
<dbReference type="KEGG" id="epa:110253391"/>
<protein>
    <recommendedName>
        <fullName evidence="1">Amine oxidase domain-containing protein</fullName>
    </recommendedName>
</protein>
<dbReference type="Proteomes" id="UP000887567">
    <property type="component" value="Unplaced"/>
</dbReference>
<evidence type="ECO:0000259" key="1">
    <source>
        <dbReference type="Pfam" id="PF01593"/>
    </source>
</evidence>
<dbReference type="GeneID" id="110253391"/>
<evidence type="ECO:0000313" key="2">
    <source>
        <dbReference type="EnsemblMetazoa" id="XP_028519264.1"/>
    </source>
</evidence>
<dbReference type="OMA" id="KYFITHW"/>
<accession>A0A913YVM1</accession>
<proteinExistence type="predicted"/>
<sequence length="199" mass="22016">MVEFTPKLPIEKKNAIANLGAGLIEKVALKFSRNFWSKKTGGSDFFGRVPSSSSNRGSCGIFYDLSRKSTPKKSHVLMTVLTGELALQASSMSDIQIVQHVLDLLKGLFPGETMPKPDKYIVSHWGQDPYSGMAYSFVPLGSTGQDYDEIAKSLEDKLFFAGEATNRQFPQTVTGAYLSGIREAEKILMKKFEEEEGFL</sequence>
<dbReference type="Gene3D" id="3.50.50.60">
    <property type="entry name" value="FAD/NAD(P)-binding domain"/>
    <property type="match status" value="1"/>
</dbReference>
<keyword evidence="3" id="KW-1185">Reference proteome</keyword>
<dbReference type="AlphaFoldDB" id="A0A913YVM1"/>
<dbReference type="InterPro" id="IPR050281">
    <property type="entry name" value="Flavin_monoamine_oxidase"/>
</dbReference>
<dbReference type="SUPFAM" id="SSF54373">
    <property type="entry name" value="FAD-linked reductases, C-terminal domain"/>
    <property type="match status" value="1"/>
</dbReference>
<dbReference type="SUPFAM" id="SSF51905">
    <property type="entry name" value="FAD/NAD(P)-binding domain"/>
    <property type="match status" value="1"/>
</dbReference>
<evidence type="ECO:0000313" key="3">
    <source>
        <dbReference type="Proteomes" id="UP000887567"/>
    </source>
</evidence>